<dbReference type="InterPro" id="IPR057566">
    <property type="entry name" value="TPR_TTI1_N"/>
</dbReference>
<evidence type="ECO:0000259" key="1">
    <source>
        <dbReference type="Pfam" id="PF24173"/>
    </source>
</evidence>
<dbReference type="InterPro" id="IPR057567">
    <property type="entry name" value="TPR_TTI1_C"/>
</dbReference>
<dbReference type="InterPro" id="IPR016024">
    <property type="entry name" value="ARM-type_fold"/>
</dbReference>
<keyword evidence="4" id="KW-1185">Reference proteome</keyword>
<feature type="domain" description="TTI1 C-terminal TPR" evidence="2">
    <location>
        <begin position="714"/>
        <end position="869"/>
    </location>
</feature>
<feature type="domain" description="TTI1 N-terminal TPR" evidence="1">
    <location>
        <begin position="141"/>
        <end position="330"/>
    </location>
</feature>
<gene>
    <name evidence="3" type="ORF">CBOVIS_LOCUS11080</name>
</gene>
<organism evidence="3 4">
    <name type="scientific">Caenorhabditis bovis</name>
    <dbReference type="NCBI Taxonomy" id="2654633"/>
    <lineage>
        <taxon>Eukaryota</taxon>
        <taxon>Metazoa</taxon>
        <taxon>Ecdysozoa</taxon>
        <taxon>Nematoda</taxon>
        <taxon>Chromadorea</taxon>
        <taxon>Rhabditida</taxon>
        <taxon>Rhabditina</taxon>
        <taxon>Rhabditomorpha</taxon>
        <taxon>Rhabditoidea</taxon>
        <taxon>Rhabditidae</taxon>
        <taxon>Peloderinae</taxon>
        <taxon>Caenorhabditis</taxon>
    </lineage>
</organism>
<reference evidence="3 4" key="1">
    <citation type="submission" date="2020-04" db="EMBL/GenBank/DDBJ databases">
        <authorList>
            <person name="Laetsch R D."/>
            <person name="Stevens L."/>
            <person name="Kumar S."/>
            <person name="Blaxter L. M."/>
        </authorList>
    </citation>
    <scope>NUCLEOTIDE SEQUENCE [LARGE SCALE GENOMIC DNA]</scope>
</reference>
<evidence type="ECO:0000259" key="2">
    <source>
        <dbReference type="Pfam" id="PF24181"/>
    </source>
</evidence>
<name>A0A8S1F6H2_9PELO</name>
<dbReference type="Pfam" id="PF24181">
    <property type="entry name" value="TPR_TTI1_C"/>
    <property type="match status" value="1"/>
</dbReference>
<dbReference type="GO" id="GO:0005737">
    <property type="term" value="C:cytoplasm"/>
    <property type="evidence" value="ECO:0007669"/>
    <property type="project" value="TreeGrafter"/>
</dbReference>
<dbReference type="InterPro" id="IPR052587">
    <property type="entry name" value="TELO2-interacting_protein_1"/>
</dbReference>
<evidence type="ECO:0000313" key="3">
    <source>
        <dbReference type="EMBL" id="CAB3409425.1"/>
    </source>
</evidence>
<dbReference type="PANTHER" id="PTHR18460:SF3">
    <property type="entry name" value="TELO2-INTERACTING PROTEIN 1 HOMOLOG"/>
    <property type="match status" value="1"/>
</dbReference>
<dbReference type="OrthoDB" id="5865642at2759"/>
<sequence>MPSRPEELFELVHQTVCNTTKNRTRGIYDADKTLEPLLKKLDHMFENHPSIYQQTQTGRAIILATKLLLNKNTKRYEKCSIAKFIIGGLKIVRGPEQMENIPVTYFYPQFMHFSTTDFEGSPSMFLYLEALELTVNIISQSERFMKDFYAPTNLPLISKTLVDLSTIYANRNKAVDLRKKTLVVTLNLVRTCPSQQVDVICTVLPGILSKVFTLIMKDSLENVEILKICLEIFNDLVLKCISDVSFQPGATPPVRQQQQLPERIREMLVDRGSGQWKKHTAEHIKLLTGNICARMAVHPQPDIRFYLLTMLKNFHVQCSGVLKDSLSSTIFDICLHLNRDKIERISNLTNELIMSVNEPFREKQLQRKMDELICEVPANTRKRGTDISMSMLCSVLALTKNTLRVLCASRAPLIQRLARSLIDTVKVDLRRVMITREPNCNLAEYLGKFPLLFNLNHKDIRDICKYLVNSAGLEILDIFYTEMTVAPPSQKCSAALIIAYLLNEYDGRPPVDDTPILIITEYFIECIQEIYDHQIKNDSVIGAGFCRLPDAHTCLESLLCVNLPTLLRFLSNEAQKSKFVIDVLYVLLLECTSIQWTVMDAAELGLNIMAKSIGKRESDALEHYGGYIVHKVSLACSSRTNHHFAAPVFQTFLNRCVSSTFFEPSVHIVEKLLKALDSYGQEHTLAILQSFHAFMTALNRWFPNLKPITVKGEDGEQQETPTPQMIIAEKILSRTKHLLNSPKLPIRVVCVDIMEEGLVTISNYENMLLPMVHQNWQGLMTIVKSREPIATASCVRVVQAMAKYAKGFICQRVFNELWPILKEMATEEMDKGMMAYEETAEFLLVTEILRRFPKIGKLCEMRRSEFEALFMPVLEAAEQKLRCRKILKACTSSRNFIQKDYDE</sequence>
<proteinExistence type="predicted"/>
<dbReference type="Pfam" id="PF24173">
    <property type="entry name" value="TPR_TTI1_N"/>
    <property type="match status" value="1"/>
</dbReference>
<dbReference type="PANTHER" id="PTHR18460">
    <property type="entry name" value="TEL2 INTERACTING PROTEIN 1 TTI1 FAMILY MEMBER"/>
    <property type="match status" value="1"/>
</dbReference>
<accession>A0A8S1F6H2</accession>
<dbReference type="Proteomes" id="UP000494206">
    <property type="component" value="Unassembled WGS sequence"/>
</dbReference>
<dbReference type="AlphaFoldDB" id="A0A8S1F6H2"/>
<dbReference type="SUPFAM" id="SSF48371">
    <property type="entry name" value="ARM repeat"/>
    <property type="match status" value="1"/>
</dbReference>
<dbReference type="EMBL" id="CADEPM010000008">
    <property type="protein sequence ID" value="CAB3409425.1"/>
    <property type="molecule type" value="Genomic_DNA"/>
</dbReference>
<comment type="caution">
    <text evidence="3">The sequence shown here is derived from an EMBL/GenBank/DDBJ whole genome shotgun (WGS) entry which is preliminary data.</text>
</comment>
<protein>
    <submittedName>
        <fullName evidence="3">Uncharacterized protein</fullName>
    </submittedName>
</protein>
<evidence type="ECO:0000313" key="4">
    <source>
        <dbReference type="Proteomes" id="UP000494206"/>
    </source>
</evidence>